<proteinExistence type="predicted"/>
<evidence type="ECO:0000313" key="2">
    <source>
        <dbReference type="Proteomes" id="UP001642484"/>
    </source>
</evidence>
<gene>
    <name evidence="1" type="ORF">CCMP2556_LOCUS24586</name>
</gene>
<sequence length="245" mass="26290">MHSFLDPWPGAGGIQAAAAAAVETPTFVAPEMPEMHGIGRSYASSIPPEVAGIHAAAAAAVEKPTRVGKGTSKTEGIGRSFSSALPWRAPPDLKNSIQKAQLEAERKRSVVNGRSADLESRIRYAQMTCSVEAMAANRHGSADFDFDAHRRSGPWLPSAQELMGSWVDMQGNSVMVYSVDAYEMRLAAAVSRPAARDLQLGLRPTPDGTGWICGNATLDSSASSLEELHWLGPRGRYSVWVRGRM</sequence>
<name>A0ABP0M7X3_9DINO</name>
<keyword evidence="2" id="KW-1185">Reference proteome</keyword>
<comment type="caution">
    <text evidence="1">The sequence shown here is derived from an EMBL/GenBank/DDBJ whole genome shotgun (WGS) entry which is preliminary data.</text>
</comment>
<protein>
    <submittedName>
        <fullName evidence="1">Uncharacterized protein</fullName>
    </submittedName>
</protein>
<accession>A0ABP0M7X3</accession>
<evidence type="ECO:0000313" key="1">
    <source>
        <dbReference type="EMBL" id="CAK9047578.1"/>
    </source>
</evidence>
<dbReference type="EMBL" id="CAXAMN010016224">
    <property type="protein sequence ID" value="CAK9047578.1"/>
    <property type="molecule type" value="Genomic_DNA"/>
</dbReference>
<reference evidence="1 2" key="1">
    <citation type="submission" date="2024-02" db="EMBL/GenBank/DDBJ databases">
        <authorList>
            <person name="Chen Y."/>
            <person name="Shah S."/>
            <person name="Dougan E. K."/>
            <person name="Thang M."/>
            <person name="Chan C."/>
        </authorList>
    </citation>
    <scope>NUCLEOTIDE SEQUENCE [LARGE SCALE GENOMIC DNA]</scope>
</reference>
<organism evidence="1 2">
    <name type="scientific">Durusdinium trenchii</name>
    <dbReference type="NCBI Taxonomy" id="1381693"/>
    <lineage>
        <taxon>Eukaryota</taxon>
        <taxon>Sar</taxon>
        <taxon>Alveolata</taxon>
        <taxon>Dinophyceae</taxon>
        <taxon>Suessiales</taxon>
        <taxon>Symbiodiniaceae</taxon>
        <taxon>Durusdinium</taxon>
    </lineage>
</organism>
<dbReference type="Proteomes" id="UP001642484">
    <property type="component" value="Unassembled WGS sequence"/>
</dbReference>